<gene>
    <name evidence="4" type="ORF">HK103_002760</name>
    <name evidence="5" type="ORF">HK103_002787</name>
</gene>
<keyword evidence="6" id="KW-1185">Reference proteome</keyword>
<dbReference type="GO" id="GO:0035091">
    <property type="term" value="F:phosphatidylinositol binding"/>
    <property type="evidence" value="ECO:0007669"/>
    <property type="project" value="TreeGrafter"/>
</dbReference>
<dbReference type="Pfam" id="PF08628">
    <property type="entry name" value="Nexin_C"/>
    <property type="match status" value="1"/>
</dbReference>
<dbReference type="Proteomes" id="UP001210925">
    <property type="component" value="Unassembled WGS sequence"/>
</dbReference>
<dbReference type="Pfam" id="PF02194">
    <property type="entry name" value="PXA"/>
    <property type="match status" value="1"/>
</dbReference>
<feature type="compositionally biased region" description="Polar residues" evidence="2">
    <location>
        <begin position="191"/>
        <end position="202"/>
    </location>
</feature>
<feature type="region of interest" description="Disordered" evidence="2">
    <location>
        <begin position="174"/>
        <end position="206"/>
    </location>
</feature>
<dbReference type="PANTHER" id="PTHR22775:SF3">
    <property type="entry name" value="SORTING NEXIN-13"/>
    <property type="match status" value="1"/>
</dbReference>
<sequence>MPSNLKDILQLVKQQKMTSSEKVNSELSRIIALLLHDYVSAWYSLLSDDMEFYKEIVQTISVLIQEIERRLSRVDWIELISFDLPKVLTNHIKDYKNCCSKLGTAYSGGKSFEELFYGIQPHTALSSNESELEYMQKVSDILLDILLPESELLEPEFLETAYYEGYKSEQSDFESDILSQTSESPEAYLPSEQSSELNLSTKSTEEPTLFKVKQKSGFLRLKRRKSDPNNPNNAVQAITSGLNKFTFGGFDKISNKMDKFKDFVSQESGIERRRRRVKSTSEKNESNLKRNDSESEAELYEASTPDTSPSKAPQLVITKSNSDLSQLTSNHMYSEQSRLDSHLAPPGMLKMKPMVSFSELKSEESVELTVPTQSDVYGVLKNVWDQLWKLHWETKKGPWKLGPINTTLYDRHHLEESFLELVHAILELDKDQYWSIMHIQFFIRPVTATFFGHIINREDTLALYLELIRESFWPNDIPCAPNPLRSESEKKAIRERLENNLHDMIPKNYNYLMKPEDTKEKVKSLVDVFQNKRINKHLLYIAVDLILVHIAPEIASPKVNF</sequence>
<evidence type="ECO:0000313" key="5">
    <source>
        <dbReference type="EMBL" id="KAJ3262372.1"/>
    </source>
</evidence>
<dbReference type="InterPro" id="IPR003114">
    <property type="entry name" value="Phox_assoc"/>
</dbReference>
<feature type="region of interest" description="Disordered" evidence="2">
    <location>
        <begin position="267"/>
        <end position="313"/>
    </location>
</feature>
<dbReference type="PANTHER" id="PTHR22775">
    <property type="entry name" value="SORTING NEXIN"/>
    <property type="match status" value="1"/>
</dbReference>
<proteinExistence type="inferred from homology"/>
<name>A0AAD5UMQ1_9FUNG</name>
<evidence type="ECO:0000313" key="6">
    <source>
        <dbReference type="Proteomes" id="UP001210925"/>
    </source>
</evidence>
<organism evidence="5 6">
    <name type="scientific">Boothiomyces macroporosus</name>
    <dbReference type="NCBI Taxonomy" id="261099"/>
    <lineage>
        <taxon>Eukaryota</taxon>
        <taxon>Fungi</taxon>
        <taxon>Fungi incertae sedis</taxon>
        <taxon>Chytridiomycota</taxon>
        <taxon>Chytridiomycota incertae sedis</taxon>
        <taxon>Chytridiomycetes</taxon>
        <taxon>Rhizophydiales</taxon>
        <taxon>Terramycetaceae</taxon>
        <taxon>Boothiomyces</taxon>
    </lineage>
</organism>
<feature type="domain" description="PXA" evidence="3">
    <location>
        <begin position="20"/>
        <end position="171"/>
    </location>
</feature>
<evidence type="ECO:0000259" key="3">
    <source>
        <dbReference type="PROSITE" id="PS51207"/>
    </source>
</evidence>
<comment type="caution">
    <text evidence="5">The sequence shown here is derived from an EMBL/GenBank/DDBJ whole genome shotgun (WGS) entry which is preliminary data.</text>
</comment>
<evidence type="ECO:0000256" key="2">
    <source>
        <dbReference type="SAM" id="MobiDB-lite"/>
    </source>
</evidence>
<feature type="compositionally biased region" description="Basic and acidic residues" evidence="2">
    <location>
        <begin position="279"/>
        <end position="293"/>
    </location>
</feature>
<reference evidence="5" key="1">
    <citation type="submission" date="2020-05" db="EMBL/GenBank/DDBJ databases">
        <title>Phylogenomic resolution of chytrid fungi.</title>
        <authorList>
            <person name="Stajich J.E."/>
            <person name="Amses K."/>
            <person name="Simmons R."/>
            <person name="Seto K."/>
            <person name="Myers J."/>
            <person name="Bonds A."/>
            <person name="Quandt C.A."/>
            <person name="Barry K."/>
            <person name="Liu P."/>
            <person name="Grigoriev I."/>
            <person name="Longcore J.E."/>
            <person name="James T.Y."/>
        </authorList>
    </citation>
    <scope>NUCLEOTIDE SEQUENCE</scope>
    <source>
        <strain evidence="5">PLAUS21</strain>
    </source>
</reference>
<feature type="compositionally biased region" description="Polar residues" evidence="2">
    <location>
        <begin position="304"/>
        <end position="313"/>
    </location>
</feature>
<dbReference type="InterPro" id="IPR013937">
    <property type="entry name" value="Sorting_nexin_C"/>
</dbReference>
<accession>A0AAD5UMQ1</accession>
<evidence type="ECO:0000313" key="4">
    <source>
        <dbReference type="EMBL" id="KAJ3262346.1"/>
    </source>
</evidence>
<dbReference type="SMART" id="SM00313">
    <property type="entry name" value="PXA"/>
    <property type="match status" value="1"/>
</dbReference>
<evidence type="ECO:0000256" key="1">
    <source>
        <dbReference type="ARBA" id="ARBA00010883"/>
    </source>
</evidence>
<dbReference type="EMBL" id="JADGKB010000002">
    <property type="protein sequence ID" value="KAJ3262346.1"/>
    <property type="molecule type" value="Genomic_DNA"/>
</dbReference>
<dbReference type="PROSITE" id="PS51207">
    <property type="entry name" value="PXA"/>
    <property type="match status" value="1"/>
</dbReference>
<protein>
    <recommendedName>
        <fullName evidence="3">PXA domain-containing protein</fullName>
    </recommendedName>
</protein>
<comment type="similarity">
    <text evidence="1">Belongs to the sorting nexin family.</text>
</comment>
<dbReference type="AlphaFoldDB" id="A0AAD5UMQ1"/>
<dbReference type="EMBL" id="JADGKB010000002">
    <property type="protein sequence ID" value="KAJ3262372.1"/>
    <property type="molecule type" value="Genomic_DNA"/>
</dbReference>